<gene>
    <name evidence="9" type="ORF">TREES_T100008151</name>
</gene>
<keyword evidence="5" id="KW-0789">Thiol protease inhibitor</keyword>
<evidence type="ECO:0000256" key="3">
    <source>
        <dbReference type="ARBA" id="ARBA00022525"/>
    </source>
</evidence>
<dbReference type="AlphaFoldDB" id="L8YF10"/>
<feature type="signal peptide" evidence="7">
    <location>
        <begin position="1"/>
        <end position="28"/>
    </location>
</feature>
<dbReference type="KEGG" id="tup:102482476"/>
<comment type="similarity">
    <text evidence="2">Belongs to the cystatin family.</text>
</comment>
<dbReference type="eggNOG" id="ENOG502TAJ0">
    <property type="taxonomic scope" value="Eukaryota"/>
</dbReference>
<dbReference type="FunCoup" id="L8YF10">
    <property type="interactions" value="77"/>
</dbReference>
<evidence type="ECO:0000313" key="10">
    <source>
        <dbReference type="Proteomes" id="UP000011518"/>
    </source>
</evidence>
<dbReference type="EMBL" id="KB363509">
    <property type="protein sequence ID" value="ELV12976.1"/>
    <property type="molecule type" value="Genomic_DNA"/>
</dbReference>
<name>L8YF10_TUPCH</name>
<sequence>MSHLPGTWGLPWVLLLLLVGFQLPRTHAWCSEEDMGMYQMQDPDFPGTVQFALHTFNQQSEDNRAYGLERVLSSWREQVEPKKTFSMKLQLRRTICRKSEGDIENCPFEENPGWNNTFLCFFTVRAIAQTTQLELLSKTCWEERP</sequence>
<dbReference type="GO" id="GO:0004869">
    <property type="term" value="F:cysteine-type endopeptidase inhibitor activity"/>
    <property type="evidence" value="ECO:0007669"/>
    <property type="project" value="UniProtKB-KW"/>
</dbReference>
<evidence type="ECO:0000256" key="4">
    <source>
        <dbReference type="ARBA" id="ARBA00022690"/>
    </source>
</evidence>
<dbReference type="Proteomes" id="UP000011518">
    <property type="component" value="Unassembled WGS sequence"/>
</dbReference>
<feature type="domain" description="Cystatin" evidence="8">
    <location>
        <begin position="40"/>
        <end position="112"/>
    </location>
</feature>
<dbReference type="PANTHER" id="PTHR46945:SF1">
    <property type="entry name" value="CYSTATIN-9-LIKE"/>
    <property type="match status" value="1"/>
</dbReference>
<keyword evidence="4" id="KW-0646">Protease inhibitor</keyword>
<dbReference type="SUPFAM" id="SSF54403">
    <property type="entry name" value="Cystatin/monellin"/>
    <property type="match status" value="1"/>
</dbReference>
<dbReference type="PANTHER" id="PTHR46945">
    <property type="entry name" value="CYSTATIN-9-LIKE"/>
    <property type="match status" value="1"/>
</dbReference>
<evidence type="ECO:0000259" key="8">
    <source>
        <dbReference type="Pfam" id="PF00031"/>
    </source>
</evidence>
<evidence type="ECO:0000256" key="7">
    <source>
        <dbReference type="SAM" id="SignalP"/>
    </source>
</evidence>
<reference evidence="10" key="2">
    <citation type="journal article" date="2013" name="Nat. Commun.">
        <title>Genome of the Chinese tree shrew.</title>
        <authorList>
            <person name="Fan Y."/>
            <person name="Huang Z.Y."/>
            <person name="Cao C.C."/>
            <person name="Chen C.S."/>
            <person name="Chen Y.X."/>
            <person name="Fan D.D."/>
            <person name="He J."/>
            <person name="Hou H.L."/>
            <person name="Hu L."/>
            <person name="Hu X.T."/>
            <person name="Jiang X.T."/>
            <person name="Lai R."/>
            <person name="Lang Y.S."/>
            <person name="Liang B."/>
            <person name="Liao S.G."/>
            <person name="Mu D."/>
            <person name="Ma Y.Y."/>
            <person name="Niu Y.Y."/>
            <person name="Sun X.Q."/>
            <person name="Xia J.Q."/>
            <person name="Xiao J."/>
            <person name="Xiong Z.Q."/>
            <person name="Xu L."/>
            <person name="Yang L."/>
            <person name="Zhang Y."/>
            <person name="Zhao W."/>
            <person name="Zhao X.D."/>
            <person name="Zheng Y.T."/>
            <person name="Zhou J.M."/>
            <person name="Zhu Y.B."/>
            <person name="Zhang G.J."/>
            <person name="Wang J."/>
            <person name="Yao Y.G."/>
        </authorList>
    </citation>
    <scope>NUCLEOTIDE SEQUENCE [LARGE SCALE GENOMIC DNA]</scope>
</reference>
<evidence type="ECO:0000313" key="9">
    <source>
        <dbReference type="EMBL" id="ELV12976.1"/>
    </source>
</evidence>
<dbReference type="Gene3D" id="3.10.450.10">
    <property type="match status" value="1"/>
</dbReference>
<dbReference type="InterPro" id="IPR043250">
    <property type="entry name" value="CST9-like"/>
</dbReference>
<comment type="subcellular location">
    <subcellularLocation>
        <location evidence="1">Secreted</location>
    </subcellularLocation>
</comment>
<dbReference type="GO" id="GO:0019730">
    <property type="term" value="P:antimicrobial humoral response"/>
    <property type="evidence" value="ECO:0007669"/>
    <property type="project" value="TreeGrafter"/>
</dbReference>
<dbReference type="Pfam" id="PF00031">
    <property type="entry name" value="Cystatin"/>
    <property type="match status" value="1"/>
</dbReference>
<evidence type="ECO:0000256" key="1">
    <source>
        <dbReference type="ARBA" id="ARBA00004613"/>
    </source>
</evidence>
<accession>L8YF10</accession>
<dbReference type="GO" id="GO:0005615">
    <property type="term" value="C:extracellular space"/>
    <property type="evidence" value="ECO:0007669"/>
    <property type="project" value="TreeGrafter"/>
</dbReference>
<evidence type="ECO:0000256" key="5">
    <source>
        <dbReference type="ARBA" id="ARBA00022704"/>
    </source>
</evidence>
<feature type="chain" id="PRO_5018522503" evidence="7">
    <location>
        <begin position="29"/>
        <end position="145"/>
    </location>
</feature>
<evidence type="ECO:0000256" key="6">
    <source>
        <dbReference type="ARBA" id="ARBA00022729"/>
    </source>
</evidence>
<dbReference type="OrthoDB" id="9626110at2759"/>
<dbReference type="InterPro" id="IPR046350">
    <property type="entry name" value="Cystatin_sf"/>
</dbReference>
<dbReference type="InParanoid" id="L8YF10"/>
<reference evidence="10" key="1">
    <citation type="submission" date="2012-07" db="EMBL/GenBank/DDBJ databases">
        <title>Genome of the Chinese tree shrew, a rising model animal genetically related to primates.</title>
        <authorList>
            <person name="Zhang G."/>
            <person name="Fan Y."/>
            <person name="Yao Y."/>
            <person name="Huang Z."/>
        </authorList>
    </citation>
    <scope>NUCLEOTIDE SEQUENCE [LARGE SCALE GENOMIC DNA]</scope>
</reference>
<keyword evidence="3" id="KW-0964">Secreted</keyword>
<dbReference type="InterPro" id="IPR000010">
    <property type="entry name" value="Cystatin_dom"/>
</dbReference>
<keyword evidence="10" id="KW-1185">Reference proteome</keyword>
<dbReference type="STRING" id="246437.L8YF10"/>
<proteinExistence type="inferred from homology"/>
<organism evidence="9 10">
    <name type="scientific">Tupaia chinensis</name>
    <name type="common">Chinese tree shrew</name>
    <name type="synonym">Tupaia belangeri chinensis</name>
    <dbReference type="NCBI Taxonomy" id="246437"/>
    <lineage>
        <taxon>Eukaryota</taxon>
        <taxon>Metazoa</taxon>
        <taxon>Chordata</taxon>
        <taxon>Craniata</taxon>
        <taxon>Vertebrata</taxon>
        <taxon>Euteleostomi</taxon>
        <taxon>Mammalia</taxon>
        <taxon>Eutheria</taxon>
        <taxon>Euarchontoglires</taxon>
        <taxon>Scandentia</taxon>
        <taxon>Tupaiidae</taxon>
        <taxon>Tupaia</taxon>
    </lineage>
</organism>
<keyword evidence="6 7" id="KW-0732">Signal</keyword>
<protein>
    <submittedName>
        <fullName evidence="9">Cystatin-9</fullName>
    </submittedName>
</protein>
<evidence type="ECO:0000256" key="2">
    <source>
        <dbReference type="ARBA" id="ARBA00009403"/>
    </source>
</evidence>